<evidence type="ECO:0000313" key="17">
    <source>
        <dbReference type="Proteomes" id="UP000177372"/>
    </source>
</evidence>
<dbReference type="PROSITE" id="PS00163">
    <property type="entry name" value="FUMARATE_LYASES"/>
    <property type="match status" value="1"/>
</dbReference>
<dbReference type="PRINTS" id="PR00149">
    <property type="entry name" value="FUMRATELYASE"/>
</dbReference>
<evidence type="ECO:0000256" key="11">
    <source>
        <dbReference type="ARBA" id="ARBA00049115"/>
    </source>
</evidence>
<comment type="similarity">
    <text evidence="3 13">Belongs to the lyase 1 family. Adenylosuccinate lyase subfamily.</text>
</comment>
<dbReference type="InterPro" id="IPR047136">
    <property type="entry name" value="PurB_bact"/>
</dbReference>
<dbReference type="STRING" id="1798512.A3A39_03770"/>
<evidence type="ECO:0000256" key="4">
    <source>
        <dbReference type="ARBA" id="ARBA00012339"/>
    </source>
</evidence>
<reference evidence="16 17" key="1">
    <citation type="journal article" date="2016" name="Nat. Commun.">
        <title>Thousands of microbial genomes shed light on interconnected biogeochemical processes in an aquifer system.</title>
        <authorList>
            <person name="Anantharaman K."/>
            <person name="Brown C.T."/>
            <person name="Hug L.A."/>
            <person name="Sharon I."/>
            <person name="Castelle C.J."/>
            <person name="Probst A.J."/>
            <person name="Thomas B.C."/>
            <person name="Singh A."/>
            <person name="Wilkins M.J."/>
            <person name="Karaoz U."/>
            <person name="Brodie E.L."/>
            <person name="Williams K.H."/>
            <person name="Hubbard S.S."/>
            <person name="Banfield J.F."/>
        </authorList>
    </citation>
    <scope>NUCLEOTIDE SEQUENCE [LARGE SCALE GENOMIC DNA]</scope>
</reference>
<dbReference type="UniPathway" id="UPA00075">
    <property type="reaction ID" value="UER00336"/>
</dbReference>
<comment type="pathway">
    <text evidence="1 13">Purine metabolism; IMP biosynthesis via de novo pathway; 5-amino-1-(5-phospho-D-ribosyl)imidazole-4-carboxamide from 5-amino-1-(5-phospho-D-ribosyl)imidazole-4-carboxylate: step 2/2.</text>
</comment>
<sequence>MQFDPLTAISSIDGRYRDAAAELAEYFSEFALIRARVRVECEYLLALSETPNVGMRSLNADEKKLLKKTCDVTVEDAKVVKEIEKEGYEGIPATNHDVKAVEYFIKHKLAKTSLVDVSEWVHFALTSEDTDNIAYALLLGDALEGALLPALEDVRLTLDKTAKEHAATPMLARTHGQPASPTTFGKEMRVFESRVSRQIYGCRTSIILVKFGGATGNWSAHVSGAPDVDWMEFSRKFVQRFNIEPKTAHKKMAGVIQVELNDATTQIEPHDTYAELFDNLRRINTILIDLSQDVWRYISDGWLSQKAKAGEVGSSTMPHKVNPIDFENAEGNLGVANSLFEHFSRKLPISRLQRDLSDSTVKRTFGIAFAHSLIAYKALLRGLSKVSVNKAAMLAELQKHPEVIAEAIQTALRREGVDVPYEKLKALTRGREVSLADFAKFIDSLDVDAKVRARLKKIRPENYIGLAVKIAET</sequence>
<dbReference type="InterPro" id="IPR008948">
    <property type="entry name" value="L-Aspartase-like"/>
</dbReference>
<accession>A0A1F6F226</accession>
<evidence type="ECO:0000256" key="12">
    <source>
        <dbReference type="NCBIfam" id="TIGR00928"/>
    </source>
</evidence>
<dbReference type="EMBL" id="MFLZ01000016">
    <property type="protein sequence ID" value="OGG79903.1"/>
    <property type="molecule type" value="Genomic_DNA"/>
</dbReference>
<evidence type="ECO:0000259" key="15">
    <source>
        <dbReference type="Pfam" id="PF08328"/>
    </source>
</evidence>
<comment type="caution">
    <text evidence="16">The sequence shown here is derived from an EMBL/GenBank/DDBJ whole genome shotgun (WGS) entry which is preliminary data.</text>
</comment>
<comment type="catalytic activity">
    <reaction evidence="8">
        <text>(2S)-2-[5-amino-1-(5-phospho-beta-D-ribosyl)imidazole-4-carboxamido]succinate = 5-amino-1-(5-phospho-beta-D-ribosyl)imidazole-4-carboxamide + fumarate</text>
        <dbReference type="Rhea" id="RHEA:23920"/>
        <dbReference type="ChEBI" id="CHEBI:29806"/>
        <dbReference type="ChEBI" id="CHEBI:58443"/>
        <dbReference type="ChEBI" id="CHEBI:58475"/>
        <dbReference type="EC" id="4.3.2.2"/>
    </reaction>
    <physiologicalReaction direction="left-to-right" evidence="8">
        <dbReference type="Rhea" id="RHEA:23921"/>
    </physiologicalReaction>
</comment>
<evidence type="ECO:0000259" key="14">
    <source>
        <dbReference type="Pfam" id="PF00206"/>
    </source>
</evidence>
<dbReference type="Gene3D" id="1.10.275.10">
    <property type="entry name" value="Fumarase/aspartase (N-terminal domain)"/>
    <property type="match status" value="1"/>
</dbReference>
<evidence type="ECO:0000256" key="3">
    <source>
        <dbReference type="ARBA" id="ARBA00008273"/>
    </source>
</evidence>
<dbReference type="Pfam" id="PF08328">
    <property type="entry name" value="ASL_C"/>
    <property type="match status" value="1"/>
</dbReference>
<dbReference type="InterPro" id="IPR004769">
    <property type="entry name" value="Pur_lyase"/>
</dbReference>
<evidence type="ECO:0000313" key="16">
    <source>
        <dbReference type="EMBL" id="OGG79903.1"/>
    </source>
</evidence>
<dbReference type="UniPathway" id="UPA00074">
    <property type="reaction ID" value="UER00132"/>
</dbReference>
<dbReference type="NCBIfam" id="NF006764">
    <property type="entry name" value="PRK09285.1"/>
    <property type="match status" value="1"/>
</dbReference>
<evidence type="ECO:0000256" key="1">
    <source>
        <dbReference type="ARBA" id="ARBA00004706"/>
    </source>
</evidence>
<dbReference type="GO" id="GO:0006189">
    <property type="term" value="P:'de novo' IMP biosynthetic process"/>
    <property type="evidence" value="ECO:0007669"/>
    <property type="project" value="UniProtKB-UniPathway"/>
</dbReference>
<name>A0A1F6F226_9BACT</name>
<dbReference type="Proteomes" id="UP000177372">
    <property type="component" value="Unassembled WGS sequence"/>
</dbReference>
<dbReference type="GO" id="GO:0004018">
    <property type="term" value="F:N6-(1,2-dicarboxyethyl)AMP AMP-lyase (fumarate-forming) activity"/>
    <property type="evidence" value="ECO:0007669"/>
    <property type="project" value="UniProtKB-UniRule"/>
</dbReference>
<comment type="function">
    <text evidence="9">Catalyzes two reactions in de novo purine nucleotide biosynthesis. Catalyzes the breakdown of 5-aminoimidazole- (N-succinylocarboxamide) ribotide (SAICAR or 2-[5-amino-1-(5-phospho-beta-D-ribosyl)imidazole-4-carboxamido]succinate) to 5-aminoimidazole-4-carboxamide ribotide (AICAR or 5-amino-1-(5-phospho-beta-D-ribosyl)imidazole-4-carboxamide) and fumarate, and of adenylosuccinate (ADS or N(6)-(1,2-dicarboxyethyl)-AMP) to adenosine monophosphate (AMP) and fumarate.</text>
</comment>
<dbReference type="Pfam" id="PF00206">
    <property type="entry name" value="Lyase_1"/>
    <property type="match status" value="1"/>
</dbReference>
<comment type="catalytic activity">
    <reaction evidence="11">
        <text>N(6)-(1,2-dicarboxyethyl)-AMP = fumarate + AMP</text>
        <dbReference type="Rhea" id="RHEA:16853"/>
        <dbReference type="ChEBI" id="CHEBI:29806"/>
        <dbReference type="ChEBI" id="CHEBI:57567"/>
        <dbReference type="ChEBI" id="CHEBI:456215"/>
        <dbReference type="EC" id="4.3.2.2"/>
    </reaction>
    <physiologicalReaction direction="left-to-right" evidence="11">
        <dbReference type="Rhea" id="RHEA:16854"/>
    </physiologicalReaction>
</comment>
<dbReference type="EC" id="4.3.2.2" evidence="4 12"/>
<dbReference type="Gene3D" id="1.10.40.30">
    <property type="entry name" value="Fumarase/aspartase (C-terminal domain)"/>
    <property type="match status" value="1"/>
</dbReference>
<dbReference type="GO" id="GO:0044208">
    <property type="term" value="P:'de novo' AMP biosynthetic process"/>
    <property type="evidence" value="ECO:0007669"/>
    <property type="project" value="UniProtKB-UniPathway"/>
</dbReference>
<protein>
    <recommendedName>
        <fullName evidence="5 12">Adenylosuccinate lyase</fullName>
        <shortName evidence="13">ASL</shortName>
        <ecNumber evidence="4 12">4.3.2.2</ecNumber>
    </recommendedName>
    <alternativeName>
        <fullName evidence="10 13">Adenylosuccinase</fullName>
    </alternativeName>
</protein>
<dbReference type="NCBIfam" id="TIGR00928">
    <property type="entry name" value="purB"/>
    <property type="match status" value="1"/>
</dbReference>
<evidence type="ECO:0000256" key="2">
    <source>
        <dbReference type="ARBA" id="ARBA00004734"/>
    </source>
</evidence>
<dbReference type="PANTHER" id="PTHR43411">
    <property type="entry name" value="ADENYLOSUCCINATE LYASE"/>
    <property type="match status" value="1"/>
</dbReference>
<evidence type="ECO:0000256" key="8">
    <source>
        <dbReference type="ARBA" id="ARBA00024477"/>
    </source>
</evidence>
<comment type="pathway">
    <text evidence="2 13">Purine metabolism; AMP biosynthesis via de novo pathway; AMP from IMP: step 2/2.</text>
</comment>
<evidence type="ECO:0000256" key="9">
    <source>
        <dbReference type="ARBA" id="ARBA00025012"/>
    </source>
</evidence>
<evidence type="ECO:0000256" key="10">
    <source>
        <dbReference type="ARBA" id="ARBA00030717"/>
    </source>
</evidence>
<feature type="domain" description="Adenylosuccinate lyase PurB C-terminal" evidence="15">
    <location>
        <begin position="350"/>
        <end position="464"/>
    </location>
</feature>
<dbReference type="AlphaFoldDB" id="A0A1F6F226"/>
<evidence type="ECO:0000256" key="13">
    <source>
        <dbReference type="RuleBase" id="RU361172"/>
    </source>
</evidence>
<feature type="domain" description="Fumarate lyase N-terminal" evidence="14">
    <location>
        <begin position="14"/>
        <end position="332"/>
    </location>
</feature>
<dbReference type="InterPro" id="IPR020557">
    <property type="entry name" value="Fumarate_lyase_CS"/>
</dbReference>
<gene>
    <name evidence="16" type="ORF">A3A39_03770</name>
</gene>
<dbReference type="InterPro" id="IPR022761">
    <property type="entry name" value="Fumarate_lyase_N"/>
</dbReference>
<dbReference type="InterPro" id="IPR024083">
    <property type="entry name" value="Fumarase/histidase_N"/>
</dbReference>
<evidence type="ECO:0000256" key="7">
    <source>
        <dbReference type="ARBA" id="ARBA00023239"/>
    </source>
</evidence>
<dbReference type="SUPFAM" id="SSF48557">
    <property type="entry name" value="L-aspartase-like"/>
    <property type="match status" value="1"/>
</dbReference>
<keyword evidence="6 13" id="KW-0658">Purine biosynthesis</keyword>
<dbReference type="PANTHER" id="PTHR43411:SF1">
    <property type="entry name" value="ADENYLOSUCCINATE LYASE"/>
    <property type="match status" value="1"/>
</dbReference>
<evidence type="ECO:0000256" key="6">
    <source>
        <dbReference type="ARBA" id="ARBA00022755"/>
    </source>
</evidence>
<proteinExistence type="inferred from homology"/>
<keyword evidence="7 13" id="KW-0456">Lyase</keyword>
<dbReference type="GO" id="GO:0070626">
    <property type="term" value="F:(S)-2-(5-amino-1-(5-phospho-D-ribosyl)imidazole-4-carboxamido) succinate lyase (fumarate-forming) activity"/>
    <property type="evidence" value="ECO:0007669"/>
    <property type="project" value="RHEA"/>
</dbReference>
<dbReference type="InterPro" id="IPR013539">
    <property type="entry name" value="PurB_C"/>
</dbReference>
<dbReference type="Gene3D" id="1.20.200.10">
    <property type="entry name" value="Fumarase/aspartase (Central domain)"/>
    <property type="match status" value="1"/>
</dbReference>
<evidence type="ECO:0000256" key="5">
    <source>
        <dbReference type="ARBA" id="ARBA00017058"/>
    </source>
</evidence>
<organism evidence="16 17">
    <name type="scientific">Candidatus Kaiserbacteria bacterium RIFCSPLOWO2_01_FULL_54_13</name>
    <dbReference type="NCBI Taxonomy" id="1798512"/>
    <lineage>
        <taxon>Bacteria</taxon>
        <taxon>Candidatus Kaiseribacteriota</taxon>
    </lineage>
</organism>
<dbReference type="InterPro" id="IPR000362">
    <property type="entry name" value="Fumarate_lyase_fam"/>
</dbReference>